<dbReference type="Proteomes" id="UP000254033">
    <property type="component" value="Unassembled WGS sequence"/>
</dbReference>
<reference evidence="1 2" key="1">
    <citation type="submission" date="2018-06" db="EMBL/GenBank/DDBJ databases">
        <authorList>
            <consortium name="Pathogen Informatics"/>
            <person name="Doyle S."/>
        </authorList>
    </citation>
    <scope>NUCLEOTIDE SEQUENCE [LARGE SCALE GENOMIC DNA]</scope>
    <source>
        <strain evidence="1 2">NCTC11978</strain>
    </source>
</reference>
<evidence type="ECO:0000313" key="1">
    <source>
        <dbReference type="EMBL" id="STX88315.1"/>
    </source>
</evidence>
<sequence length="54" mass="6079">MIERERQLEGGTCRQTHATLRQGNNASYIVSVNIFEYEALIGISLPLLQEEGTQ</sequence>
<protein>
    <submittedName>
        <fullName evidence="1">Uncharacterized protein</fullName>
    </submittedName>
</protein>
<dbReference type="EMBL" id="UGNY01000002">
    <property type="protein sequence ID" value="STX88315.1"/>
    <property type="molecule type" value="Genomic_DNA"/>
</dbReference>
<dbReference type="RefSeq" id="WP_181874975.1">
    <property type="nucleotide sequence ID" value="NZ_UGNY01000002.1"/>
</dbReference>
<proteinExistence type="predicted"/>
<gene>
    <name evidence="1" type="ORF">NCTC11978_03332</name>
</gene>
<dbReference type="AlphaFoldDB" id="A0A378KK51"/>
<evidence type="ECO:0000313" key="2">
    <source>
        <dbReference type="Proteomes" id="UP000254033"/>
    </source>
</evidence>
<name>A0A378KK51_9GAMM</name>
<accession>A0A378KK51</accession>
<organism evidence="1 2">
    <name type="scientific">Legionella feeleii</name>
    <dbReference type="NCBI Taxonomy" id="453"/>
    <lineage>
        <taxon>Bacteria</taxon>
        <taxon>Pseudomonadati</taxon>
        <taxon>Pseudomonadota</taxon>
        <taxon>Gammaproteobacteria</taxon>
        <taxon>Legionellales</taxon>
        <taxon>Legionellaceae</taxon>
        <taxon>Legionella</taxon>
    </lineage>
</organism>